<name>A0A7C8IJ76_9PLEO</name>
<gene>
    <name evidence="1" type="ORF">BDV95DRAFT_5197</name>
</gene>
<evidence type="ECO:0000313" key="1">
    <source>
        <dbReference type="EMBL" id="KAF2877872.1"/>
    </source>
</evidence>
<organism evidence="1 2">
    <name type="scientific">Massariosphaeria phaeospora</name>
    <dbReference type="NCBI Taxonomy" id="100035"/>
    <lineage>
        <taxon>Eukaryota</taxon>
        <taxon>Fungi</taxon>
        <taxon>Dikarya</taxon>
        <taxon>Ascomycota</taxon>
        <taxon>Pezizomycotina</taxon>
        <taxon>Dothideomycetes</taxon>
        <taxon>Pleosporomycetidae</taxon>
        <taxon>Pleosporales</taxon>
        <taxon>Pleosporales incertae sedis</taxon>
        <taxon>Massariosphaeria</taxon>
    </lineage>
</organism>
<protein>
    <submittedName>
        <fullName evidence="1">Uncharacterized protein</fullName>
    </submittedName>
</protein>
<reference evidence="1 2" key="1">
    <citation type="submission" date="2020-01" db="EMBL/GenBank/DDBJ databases">
        <authorList>
            <consortium name="DOE Joint Genome Institute"/>
            <person name="Haridas S."/>
            <person name="Albert R."/>
            <person name="Binder M."/>
            <person name="Bloem J."/>
            <person name="Labutti K."/>
            <person name="Salamov A."/>
            <person name="Andreopoulos B."/>
            <person name="Baker S.E."/>
            <person name="Barry K."/>
            <person name="Bills G."/>
            <person name="Bluhm B.H."/>
            <person name="Cannon C."/>
            <person name="Castanera R."/>
            <person name="Culley D.E."/>
            <person name="Daum C."/>
            <person name="Ezra D."/>
            <person name="Gonzalez J.B."/>
            <person name="Henrissat B."/>
            <person name="Kuo A."/>
            <person name="Liang C."/>
            <person name="Lipzen A."/>
            <person name="Lutzoni F."/>
            <person name="Magnuson J."/>
            <person name="Mondo S."/>
            <person name="Nolan M."/>
            <person name="Ohm R."/>
            <person name="Pangilinan J."/>
            <person name="Park H.-J.H."/>
            <person name="Ramirez L."/>
            <person name="Alfaro M."/>
            <person name="Sun H."/>
            <person name="Tritt A."/>
            <person name="Yoshinaga Y."/>
            <person name="Zwiers L.-H.L."/>
            <person name="Turgeon B.G."/>
            <person name="Goodwin S.B."/>
            <person name="Spatafora J.W."/>
            <person name="Crous P.W."/>
            <person name="Grigoriev I.V."/>
        </authorList>
    </citation>
    <scope>NUCLEOTIDE SEQUENCE [LARGE SCALE GENOMIC DNA]</scope>
    <source>
        <strain evidence="1 2">CBS 611.86</strain>
    </source>
</reference>
<accession>A0A7C8IJ76</accession>
<evidence type="ECO:0000313" key="2">
    <source>
        <dbReference type="Proteomes" id="UP000481861"/>
    </source>
</evidence>
<dbReference type="Proteomes" id="UP000481861">
    <property type="component" value="Unassembled WGS sequence"/>
</dbReference>
<proteinExistence type="predicted"/>
<dbReference type="EMBL" id="JAADJZ010000001">
    <property type="protein sequence ID" value="KAF2877872.1"/>
    <property type="molecule type" value="Genomic_DNA"/>
</dbReference>
<sequence length="160" mass="18304">MLPHGLCWDATMASELVRLVGLWISGVPSSPSTIRTRIRRRRRLEIEPPYSLALDCHARRLYFLWICGCMLPCSCPQRSRTQFDHDPTEYANSSPKAASLLEYLLYLARFRANTRKVLMIPVSVSPPRVAYGRLGAPCICRSQRLPVCPRAARRDCRESR</sequence>
<keyword evidence="2" id="KW-1185">Reference proteome</keyword>
<dbReference type="AlphaFoldDB" id="A0A7C8IJ76"/>
<comment type="caution">
    <text evidence="1">The sequence shown here is derived from an EMBL/GenBank/DDBJ whole genome shotgun (WGS) entry which is preliminary data.</text>
</comment>